<dbReference type="AlphaFoldDB" id="A0A2A6Z7M8"/>
<dbReference type="GO" id="GO:0009253">
    <property type="term" value="P:peptidoglycan catabolic process"/>
    <property type="evidence" value="ECO:0007669"/>
    <property type="project" value="InterPro"/>
</dbReference>
<sequence length="209" mass="23430">MIYRYLDASRWQGTIDWDAVKRSGKVDGAILKTVSTNKSFGGVYIDPQFERNYSECVRLGIPVGAYYYTYAQNEAARAVELVKVKQALQGKTFQLPVAVDVEDNKLKPIPAKELSALVAGAAKQIEAWGLYAMVYTYTSYANTELDMDALKAFDLWIADYRGKRPTRKHGIWQYTSEGTIPGITGNVDLNHAYKNYPAIIQRAGLSVIR</sequence>
<gene>
    <name evidence="2" type="ORF">CGS46_12600</name>
</gene>
<dbReference type="PROSITE" id="PS51904">
    <property type="entry name" value="GLYCOSYL_HYDROL_F25_2"/>
    <property type="match status" value="1"/>
</dbReference>
<dbReference type="GO" id="GO:0016052">
    <property type="term" value="P:carbohydrate catabolic process"/>
    <property type="evidence" value="ECO:0007669"/>
    <property type="project" value="TreeGrafter"/>
</dbReference>
<dbReference type="GO" id="GO:0016998">
    <property type="term" value="P:cell wall macromolecule catabolic process"/>
    <property type="evidence" value="ECO:0007669"/>
    <property type="project" value="InterPro"/>
</dbReference>
<dbReference type="SUPFAM" id="SSF51445">
    <property type="entry name" value="(Trans)glycosidases"/>
    <property type="match status" value="1"/>
</dbReference>
<reference evidence="2 3" key="1">
    <citation type="journal article" date="2017" name="Front. Microbiol.">
        <title>New Insights into the Diversity of the Genus Faecalibacterium.</title>
        <authorList>
            <person name="Benevides L."/>
            <person name="Burman S."/>
            <person name="Martin R."/>
            <person name="Robert V."/>
            <person name="Thomas M."/>
            <person name="Miquel S."/>
            <person name="Chain F."/>
            <person name="Sokol H."/>
            <person name="Bermudez-Humaran L.G."/>
            <person name="Morrison M."/>
            <person name="Langella P."/>
            <person name="Azevedo V.A."/>
            <person name="Chatel J.M."/>
            <person name="Soares S."/>
        </authorList>
    </citation>
    <scope>NUCLEOTIDE SEQUENCE [LARGE SCALE GENOMIC DNA]</scope>
    <source>
        <strain evidence="3">CNCM I-4540</strain>
    </source>
</reference>
<proteinExistence type="inferred from homology"/>
<dbReference type="InterPro" id="IPR017853">
    <property type="entry name" value="GH"/>
</dbReference>
<evidence type="ECO:0000313" key="3">
    <source>
        <dbReference type="Proteomes" id="UP000220752"/>
    </source>
</evidence>
<dbReference type="Proteomes" id="UP000220752">
    <property type="component" value="Unassembled WGS sequence"/>
</dbReference>
<keyword evidence="3" id="KW-1185">Reference proteome</keyword>
<dbReference type="PANTHER" id="PTHR34135:SF2">
    <property type="entry name" value="LYSOZYME"/>
    <property type="match status" value="1"/>
</dbReference>
<comment type="caution">
    <text evidence="2">The sequence shown here is derived from an EMBL/GenBank/DDBJ whole genome shotgun (WGS) entry which is preliminary data.</text>
</comment>
<protein>
    <recommendedName>
        <fullName evidence="4">Lysozyme</fullName>
    </recommendedName>
</protein>
<dbReference type="Gene3D" id="3.20.20.80">
    <property type="entry name" value="Glycosidases"/>
    <property type="match status" value="1"/>
</dbReference>
<dbReference type="InterPro" id="IPR002053">
    <property type="entry name" value="Glyco_hydro_25"/>
</dbReference>
<organism evidence="2 3">
    <name type="scientific">Faecalibacterium langellae</name>
    <dbReference type="NCBI Taxonomy" id="3435293"/>
    <lineage>
        <taxon>Bacteria</taxon>
        <taxon>Bacillati</taxon>
        <taxon>Bacillota</taxon>
        <taxon>Clostridia</taxon>
        <taxon>Eubacteriales</taxon>
        <taxon>Oscillospiraceae</taxon>
        <taxon>Faecalibacterium</taxon>
    </lineage>
</organism>
<comment type="similarity">
    <text evidence="1">Belongs to the glycosyl hydrolase 25 family.</text>
</comment>
<dbReference type="EMBL" id="NMTQ01000037">
    <property type="protein sequence ID" value="PDX57358.1"/>
    <property type="molecule type" value="Genomic_DNA"/>
</dbReference>
<dbReference type="Pfam" id="PF01183">
    <property type="entry name" value="Glyco_hydro_25"/>
    <property type="match status" value="1"/>
</dbReference>
<accession>A0A2A6Z7M8</accession>
<evidence type="ECO:0000313" key="2">
    <source>
        <dbReference type="EMBL" id="PDX57358.1"/>
    </source>
</evidence>
<evidence type="ECO:0000256" key="1">
    <source>
        <dbReference type="ARBA" id="ARBA00010646"/>
    </source>
</evidence>
<name>A0A2A6Z7M8_9FIRM</name>
<evidence type="ECO:0008006" key="4">
    <source>
        <dbReference type="Google" id="ProtNLM"/>
    </source>
</evidence>
<dbReference type="GO" id="GO:0003796">
    <property type="term" value="F:lysozyme activity"/>
    <property type="evidence" value="ECO:0007669"/>
    <property type="project" value="InterPro"/>
</dbReference>
<dbReference type="PANTHER" id="PTHR34135">
    <property type="entry name" value="LYSOZYME"/>
    <property type="match status" value="1"/>
</dbReference>